<protein>
    <submittedName>
        <fullName evidence="1">Uncharacterized protein</fullName>
    </submittedName>
</protein>
<keyword evidence="2" id="KW-1185">Reference proteome</keyword>
<organism evidence="1 2">
    <name type="scientific">Trapa natans</name>
    <name type="common">Water chestnut</name>
    <dbReference type="NCBI Taxonomy" id="22666"/>
    <lineage>
        <taxon>Eukaryota</taxon>
        <taxon>Viridiplantae</taxon>
        <taxon>Streptophyta</taxon>
        <taxon>Embryophyta</taxon>
        <taxon>Tracheophyta</taxon>
        <taxon>Spermatophyta</taxon>
        <taxon>Magnoliopsida</taxon>
        <taxon>eudicotyledons</taxon>
        <taxon>Gunneridae</taxon>
        <taxon>Pentapetalae</taxon>
        <taxon>rosids</taxon>
        <taxon>malvids</taxon>
        <taxon>Myrtales</taxon>
        <taxon>Lythraceae</taxon>
        <taxon>Trapa</taxon>
    </lineage>
</organism>
<dbReference type="AlphaFoldDB" id="A0AAN7LI20"/>
<name>A0AAN7LI20_TRANT</name>
<dbReference type="Proteomes" id="UP001346149">
    <property type="component" value="Unassembled WGS sequence"/>
</dbReference>
<reference evidence="1 2" key="1">
    <citation type="journal article" date="2023" name="Hortic Res">
        <title>Pangenome of water caltrop reveals structural variations and asymmetric subgenome divergence after allopolyploidization.</title>
        <authorList>
            <person name="Zhang X."/>
            <person name="Chen Y."/>
            <person name="Wang L."/>
            <person name="Yuan Y."/>
            <person name="Fang M."/>
            <person name="Shi L."/>
            <person name="Lu R."/>
            <person name="Comes H.P."/>
            <person name="Ma Y."/>
            <person name="Chen Y."/>
            <person name="Huang G."/>
            <person name="Zhou Y."/>
            <person name="Zheng Z."/>
            <person name="Qiu Y."/>
        </authorList>
    </citation>
    <scope>NUCLEOTIDE SEQUENCE [LARGE SCALE GENOMIC DNA]</scope>
    <source>
        <strain evidence="1">F231</strain>
    </source>
</reference>
<evidence type="ECO:0000313" key="2">
    <source>
        <dbReference type="Proteomes" id="UP001346149"/>
    </source>
</evidence>
<sequence>MPSLGFQINNLIPETEIALQTPKDDSNLVGSSAAADVSVETKLIYPMSKTSPFDITLPLKSARDEVSDAAVLVMETMDAKEERHFKLILPRKHEHESVLMDTVMMDVDLTKSLICDENQIGTSLLSNSLSTVSHNQMEILRSRVPVVR</sequence>
<evidence type="ECO:0000313" key="1">
    <source>
        <dbReference type="EMBL" id="KAK4788548.1"/>
    </source>
</evidence>
<comment type="caution">
    <text evidence="1">The sequence shown here is derived from an EMBL/GenBank/DDBJ whole genome shotgun (WGS) entry which is preliminary data.</text>
</comment>
<accession>A0AAN7LI20</accession>
<dbReference type="EMBL" id="JAXQNO010000011">
    <property type="protein sequence ID" value="KAK4788548.1"/>
    <property type="molecule type" value="Genomic_DNA"/>
</dbReference>
<proteinExistence type="predicted"/>
<gene>
    <name evidence="1" type="ORF">SAY86_019867</name>
</gene>